<evidence type="ECO:0000256" key="2">
    <source>
        <dbReference type="ARBA" id="ARBA00022980"/>
    </source>
</evidence>
<keyword evidence="5" id="KW-0694">RNA-binding</keyword>
<evidence type="ECO:0000256" key="1">
    <source>
        <dbReference type="ARBA" id="ARBA00008889"/>
    </source>
</evidence>
<keyword evidence="6" id="KW-1133">Transmembrane helix</keyword>
<keyword evidence="3 5" id="KW-0687">Ribonucleoprotein</keyword>
<protein>
    <recommendedName>
        <fullName evidence="4 5">Large ribosomal subunit protein uL10</fullName>
    </recommendedName>
</protein>
<comment type="subunit">
    <text evidence="5">Part of the ribosomal stalk of the 50S ribosomal subunit. The N-terminus interacts with L11 and the large rRNA to form the base of the stalk. The C-terminus forms an elongated spine to which L12 dimers bind in a sequential fashion forming a multimeric L10(L12)X complex.</text>
</comment>
<accession>A0A2M7B5V9</accession>
<keyword evidence="6" id="KW-0472">Membrane</keyword>
<dbReference type="InterPro" id="IPR001790">
    <property type="entry name" value="Ribosomal_uL10"/>
</dbReference>
<comment type="caution">
    <text evidence="7">The sequence shown here is derived from an EMBL/GenBank/DDBJ whole genome shotgun (WGS) entry which is preliminary data.</text>
</comment>
<dbReference type="SUPFAM" id="SSF160369">
    <property type="entry name" value="Ribosomal protein L10-like"/>
    <property type="match status" value="1"/>
</dbReference>
<evidence type="ECO:0000313" key="8">
    <source>
        <dbReference type="Proteomes" id="UP000228949"/>
    </source>
</evidence>
<dbReference type="Proteomes" id="UP000228949">
    <property type="component" value="Unassembled WGS sequence"/>
</dbReference>
<dbReference type="GO" id="GO:0006412">
    <property type="term" value="P:translation"/>
    <property type="evidence" value="ECO:0007669"/>
    <property type="project" value="UniProtKB-UniRule"/>
</dbReference>
<dbReference type="InterPro" id="IPR043141">
    <property type="entry name" value="Ribosomal_uL10-like_sf"/>
</dbReference>
<dbReference type="HAMAP" id="MF_00362">
    <property type="entry name" value="Ribosomal_uL10"/>
    <property type="match status" value="1"/>
</dbReference>
<evidence type="ECO:0000256" key="5">
    <source>
        <dbReference type="HAMAP-Rule" id="MF_00362"/>
    </source>
</evidence>
<dbReference type="InterPro" id="IPR047865">
    <property type="entry name" value="Ribosomal_uL10_bac_type"/>
</dbReference>
<proteinExistence type="inferred from homology"/>
<dbReference type="GO" id="GO:0070180">
    <property type="term" value="F:large ribosomal subunit rRNA binding"/>
    <property type="evidence" value="ECO:0007669"/>
    <property type="project" value="UniProtKB-UniRule"/>
</dbReference>
<keyword evidence="6" id="KW-0812">Transmembrane</keyword>
<dbReference type="AlphaFoldDB" id="A0A2M7B5V9"/>
<keyword evidence="5" id="KW-0699">rRNA-binding</keyword>
<gene>
    <name evidence="5 7" type="primary">rplJ</name>
    <name evidence="7" type="ORF">COS61_01530</name>
</gene>
<dbReference type="GO" id="GO:1990904">
    <property type="term" value="C:ribonucleoprotein complex"/>
    <property type="evidence" value="ECO:0007669"/>
    <property type="project" value="UniProtKB-KW"/>
</dbReference>
<dbReference type="InterPro" id="IPR022973">
    <property type="entry name" value="Ribosomal_uL10_bac"/>
</dbReference>
<evidence type="ECO:0000256" key="6">
    <source>
        <dbReference type="SAM" id="Phobius"/>
    </source>
</evidence>
<evidence type="ECO:0000256" key="4">
    <source>
        <dbReference type="ARBA" id="ARBA00035202"/>
    </source>
</evidence>
<feature type="transmembrane region" description="Helical" evidence="6">
    <location>
        <begin position="6"/>
        <end position="24"/>
    </location>
</feature>
<dbReference type="Gene3D" id="3.30.70.1730">
    <property type="match status" value="1"/>
</dbReference>
<organism evidence="7 8">
    <name type="scientific">Candidatus Wolfebacteria bacterium CG03_land_8_20_14_0_80_40_12</name>
    <dbReference type="NCBI Taxonomy" id="1975069"/>
    <lineage>
        <taxon>Bacteria</taxon>
        <taxon>Candidatus Wolfeibacteriota</taxon>
    </lineage>
</organism>
<dbReference type="CDD" id="cd05797">
    <property type="entry name" value="Ribosomal_L10"/>
    <property type="match status" value="1"/>
</dbReference>
<name>A0A2M7B5V9_9BACT</name>
<dbReference type="Pfam" id="PF00466">
    <property type="entry name" value="Ribosomal_L10"/>
    <property type="match status" value="1"/>
</dbReference>
<comment type="function">
    <text evidence="5">Forms part of the ribosomal stalk, playing a central role in the interaction of the ribosome with GTP-bound translation factors.</text>
</comment>
<keyword evidence="2 5" id="KW-0689">Ribosomal protein</keyword>
<evidence type="ECO:0000313" key="7">
    <source>
        <dbReference type="EMBL" id="PIU98409.1"/>
    </source>
</evidence>
<dbReference type="GO" id="GO:0005840">
    <property type="term" value="C:ribosome"/>
    <property type="evidence" value="ECO:0007669"/>
    <property type="project" value="UniProtKB-KW"/>
</dbReference>
<comment type="similarity">
    <text evidence="1 5">Belongs to the universal ribosomal protein uL10 family.</text>
</comment>
<dbReference type="EMBL" id="PEVJ01000036">
    <property type="protein sequence ID" value="PIU98409.1"/>
    <property type="molecule type" value="Genomic_DNA"/>
</dbReference>
<reference evidence="8" key="1">
    <citation type="submission" date="2017-09" db="EMBL/GenBank/DDBJ databases">
        <title>Depth-based differentiation of microbial function through sediment-hosted aquifers and enrichment of novel symbionts in the deep terrestrial subsurface.</title>
        <authorList>
            <person name="Probst A.J."/>
            <person name="Ladd B."/>
            <person name="Jarett J.K."/>
            <person name="Geller-Mcgrath D.E."/>
            <person name="Sieber C.M.K."/>
            <person name="Emerson J.B."/>
            <person name="Anantharaman K."/>
            <person name="Thomas B.C."/>
            <person name="Malmstrom R."/>
            <person name="Stieglmeier M."/>
            <person name="Klingl A."/>
            <person name="Woyke T."/>
            <person name="Ryan C.M."/>
            <person name="Banfield J.F."/>
        </authorList>
    </citation>
    <scope>NUCLEOTIDE SEQUENCE [LARGE SCALE GENOMIC DNA]</scope>
</reference>
<evidence type="ECO:0000256" key="3">
    <source>
        <dbReference type="ARBA" id="ARBA00023274"/>
    </source>
</evidence>
<dbReference type="PANTHER" id="PTHR11560">
    <property type="entry name" value="39S RIBOSOMAL PROTEIN L10, MITOCHONDRIAL"/>
    <property type="match status" value="1"/>
</dbReference>
<sequence>MKLAIGLWYNLSAVMAAFFILMLTREQKVQQVDMAGKLLTESRNLIFIDFTGTGVESLRKLKKVLKEVGARLKVIKKKLLRVAFQKNKFDFNPEQFDSQVGAIFSDKDISEIAGPVYRFSKGAEEKGFKILGAYNLSERKFFGAAIMKEIGQLPAREVLLRQLVGILLAPIKMLMRVLQEQSKKVG</sequence>